<keyword evidence="1" id="KW-1133">Transmembrane helix</keyword>
<proteinExistence type="predicted"/>
<sequence length="377" mass="42643">MKKPELSTEELEEILQQLPSIRDRRTVAEIYESLQLNKLSKKKIKYWSTPVLTGIAALLIIAFISPYFFEQLEENKTDEGKYSALQQPNEKNNEAAIFGNEQTELSKDNNEKTFVIKNEESNNMITVAFPDKETKTVVPLSIVGTQGENRAEQINDILKTFNDDELGLNTVALKGITMSISHENPAEVIVNLEKPETLDSLKDETLFNQIISESLRWQGFERVKFYTHGKPGIALKGGERIEYLKLNQAEKKGYFIFEDNEKAEKLLAPSNNQYNSIIDAFKAMKKEMSAQNLKPSILDDFSDITVKADGNILNVNFKDGVSFENSDPYIMMLEAILLTAKDFGYESVKFNGIDIGRIGKMDVTKSVEVPYSPNPVK</sequence>
<comment type="caution">
    <text evidence="2">The sequence shown here is derived from an EMBL/GenBank/DDBJ whole genome shotgun (WGS) entry which is preliminary data.</text>
</comment>
<gene>
    <name evidence="2" type="ORF">P9271_05315</name>
</gene>
<keyword evidence="1" id="KW-0812">Transmembrane</keyword>
<protein>
    <recommendedName>
        <fullName evidence="4">GerMN domain-containing protein</fullName>
    </recommendedName>
</protein>
<organism evidence="2 3">
    <name type="scientific">Metabacillus fastidiosus</name>
    <dbReference type="NCBI Taxonomy" id="1458"/>
    <lineage>
        <taxon>Bacteria</taxon>
        <taxon>Bacillati</taxon>
        <taxon>Bacillota</taxon>
        <taxon>Bacilli</taxon>
        <taxon>Bacillales</taxon>
        <taxon>Bacillaceae</taxon>
        <taxon>Metabacillus</taxon>
    </lineage>
</organism>
<evidence type="ECO:0000256" key="1">
    <source>
        <dbReference type="SAM" id="Phobius"/>
    </source>
</evidence>
<dbReference type="EMBL" id="JARTFS010000005">
    <property type="protein sequence ID" value="MED4400748.1"/>
    <property type="molecule type" value="Genomic_DNA"/>
</dbReference>
<keyword evidence="1" id="KW-0472">Membrane</keyword>
<evidence type="ECO:0000313" key="2">
    <source>
        <dbReference type="EMBL" id="MED4400748.1"/>
    </source>
</evidence>
<dbReference type="RefSeq" id="WP_066226285.1">
    <property type="nucleotide sequence ID" value="NZ_JARTFQ010000005.1"/>
</dbReference>
<keyword evidence="3" id="KW-1185">Reference proteome</keyword>
<name>A0ABU6NUC5_9BACI</name>
<reference evidence="2 3" key="1">
    <citation type="submission" date="2023-03" db="EMBL/GenBank/DDBJ databases">
        <title>Bacillus Genome Sequencing.</title>
        <authorList>
            <person name="Dunlap C."/>
        </authorList>
    </citation>
    <scope>NUCLEOTIDE SEQUENCE [LARGE SCALE GENOMIC DNA]</scope>
    <source>
        <strain evidence="2 3">NRS-1717</strain>
    </source>
</reference>
<feature type="transmembrane region" description="Helical" evidence="1">
    <location>
        <begin position="46"/>
        <end position="69"/>
    </location>
</feature>
<evidence type="ECO:0008006" key="4">
    <source>
        <dbReference type="Google" id="ProtNLM"/>
    </source>
</evidence>
<accession>A0ABU6NUC5</accession>
<dbReference type="GeneID" id="301140009"/>
<evidence type="ECO:0000313" key="3">
    <source>
        <dbReference type="Proteomes" id="UP001342826"/>
    </source>
</evidence>
<dbReference type="Proteomes" id="UP001342826">
    <property type="component" value="Unassembled WGS sequence"/>
</dbReference>